<keyword evidence="2" id="KW-0503">Monooxygenase</keyword>
<evidence type="ECO:0000256" key="2">
    <source>
        <dbReference type="ARBA" id="ARBA00023033"/>
    </source>
</evidence>
<proteinExistence type="predicted"/>
<keyword evidence="5" id="KW-1185">Reference proteome</keyword>
<dbReference type="InterPro" id="IPR050766">
    <property type="entry name" value="Bact_Lucif_Oxidored"/>
</dbReference>
<dbReference type="GO" id="GO:0016705">
    <property type="term" value="F:oxidoreductase activity, acting on paired donors, with incorporation or reduction of molecular oxygen"/>
    <property type="evidence" value="ECO:0007669"/>
    <property type="project" value="InterPro"/>
</dbReference>
<dbReference type="SUPFAM" id="SSF51679">
    <property type="entry name" value="Bacterial luciferase-like"/>
    <property type="match status" value="1"/>
</dbReference>
<dbReference type="PANTHER" id="PTHR30137:SF8">
    <property type="entry name" value="BLR5498 PROTEIN"/>
    <property type="match status" value="1"/>
</dbReference>
<dbReference type="Pfam" id="PF00296">
    <property type="entry name" value="Bac_luciferase"/>
    <property type="match status" value="1"/>
</dbReference>
<evidence type="ECO:0000313" key="5">
    <source>
        <dbReference type="Proteomes" id="UP000323258"/>
    </source>
</evidence>
<feature type="domain" description="Luciferase-like" evidence="3">
    <location>
        <begin position="21"/>
        <end position="289"/>
    </location>
</feature>
<comment type="caution">
    <text evidence="4">The sequence shown here is derived from an EMBL/GenBank/DDBJ whole genome shotgun (WGS) entry which is preliminary data.</text>
</comment>
<dbReference type="GO" id="GO:0004497">
    <property type="term" value="F:monooxygenase activity"/>
    <property type="evidence" value="ECO:0007669"/>
    <property type="project" value="UniProtKB-KW"/>
</dbReference>
<name>A0A5D4GZP9_9HYPH</name>
<dbReference type="InterPro" id="IPR011251">
    <property type="entry name" value="Luciferase-like_dom"/>
</dbReference>
<reference evidence="4 5" key="2">
    <citation type="submission" date="2019-09" db="EMBL/GenBank/DDBJ databases">
        <title>Mesorhizobium sp. MaA-C15 isolated from Microcystis aeruginosa.</title>
        <authorList>
            <person name="Jeong S.E."/>
            <person name="Jin H.M."/>
            <person name="Jeon C.O."/>
        </authorList>
    </citation>
    <scope>NUCLEOTIDE SEQUENCE [LARGE SCALE GENOMIC DNA]</scope>
    <source>
        <strain evidence="4 5">MaA-C15</strain>
    </source>
</reference>
<gene>
    <name evidence="4" type="ORF">FY036_07920</name>
</gene>
<evidence type="ECO:0000313" key="4">
    <source>
        <dbReference type="EMBL" id="TYR33493.1"/>
    </source>
</evidence>
<dbReference type="InterPro" id="IPR036661">
    <property type="entry name" value="Luciferase-like_sf"/>
</dbReference>
<accession>A0A5D4GZP9</accession>
<keyword evidence="1" id="KW-0560">Oxidoreductase</keyword>
<dbReference type="AlphaFoldDB" id="A0A5D4GZP9"/>
<evidence type="ECO:0000259" key="3">
    <source>
        <dbReference type="Pfam" id="PF00296"/>
    </source>
</evidence>
<sequence length="353" mass="38492">MNARLDRGAPRSFSSKGQVVELGIYTFGDIVADPHTGNKPTYIERTRQLMDMAKLADDAGLDVIGVGEHHGLGFVNSATATLISGMAAATKRIRFSSASTLLSTADPVRTFQEFSMADLVSGGRVEIIFGRGAFNDNFPLFGFDMKDYDALFAEKLELFELLNSNERVTWSGKFRAPLHNAEIAPRPHQARLPVSIGALSQGSVARAARSGYPLVIPVLGGSIEGYADIAAYYRAVWAQCGRRQEDAKVSLFSHFHVTETAEETQQDFYPYYSGYMRRMFRGPIPAATYAHMLSPAGTFVGGSVQQVVDKISMLKEATGAQRYVGQIDVGAPRFSTTAKGIELLATKVAEQLR</sequence>
<evidence type="ECO:0000256" key="1">
    <source>
        <dbReference type="ARBA" id="ARBA00023002"/>
    </source>
</evidence>
<dbReference type="PANTHER" id="PTHR30137">
    <property type="entry name" value="LUCIFERASE-LIKE MONOOXYGENASE"/>
    <property type="match status" value="1"/>
</dbReference>
<protein>
    <submittedName>
        <fullName evidence="4">LLM class flavin-dependent oxidoreductase</fullName>
    </submittedName>
</protein>
<dbReference type="GO" id="GO:0005829">
    <property type="term" value="C:cytosol"/>
    <property type="evidence" value="ECO:0007669"/>
    <property type="project" value="TreeGrafter"/>
</dbReference>
<dbReference type="EMBL" id="VSZS01000059">
    <property type="protein sequence ID" value="TYR33493.1"/>
    <property type="molecule type" value="Genomic_DNA"/>
</dbReference>
<dbReference type="Proteomes" id="UP000323258">
    <property type="component" value="Unassembled WGS sequence"/>
</dbReference>
<dbReference type="Gene3D" id="3.20.20.30">
    <property type="entry name" value="Luciferase-like domain"/>
    <property type="match status" value="1"/>
</dbReference>
<reference evidence="4 5" key="1">
    <citation type="submission" date="2019-08" db="EMBL/GenBank/DDBJ databases">
        <authorList>
            <person name="Seo Y.L."/>
        </authorList>
    </citation>
    <scope>NUCLEOTIDE SEQUENCE [LARGE SCALE GENOMIC DNA]</scope>
    <source>
        <strain evidence="4 5">MaA-C15</strain>
    </source>
</reference>
<organism evidence="4 5">
    <name type="scientific">Neoaquamicrobium microcysteis</name>
    <dbReference type="NCBI Taxonomy" id="2682781"/>
    <lineage>
        <taxon>Bacteria</taxon>
        <taxon>Pseudomonadati</taxon>
        <taxon>Pseudomonadota</taxon>
        <taxon>Alphaproteobacteria</taxon>
        <taxon>Hyphomicrobiales</taxon>
        <taxon>Phyllobacteriaceae</taxon>
        <taxon>Neoaquamicrobium</taxon>
    </lineage>
</organism>